<evidence type="ECO:0000313" key="2">
    <source>
        <dbReference type="EMBL" id="MFD1188705.1"/>
    </source>
</evidence>
<feature type="transmembrane region" description="Helical" evidence="1">
    <location>
        <begin position="269"/>
        <end position="293"/>
    </location>
</feature>
<dbReference type="RefSeq" id="WP_377532738.1">
    <property type="nucleotide sequence ID" value="NZ_JBHTLD010000353.1"/>
</dbReference>
<dbReference type="Proteomes" id="UP001597094">
    <property type="component" value="Unassembled WGS sequence"/>
</dbReference>
<feature type="transmembrane region" description="Helical" evidence="1">
    <location>
        <begin position="299"/>
        <end position="316"/>
    </location>
</feature>
<feature type="transmembrane region" description="Helical" evidence="1">
    <location>
        <begin position="237"/>
        <end position="257"/>
    </location>
</feature>
<keyword evidence="3" id="KW-1185">Reference proteome</keyword>
<feature type="transmembrane region" description="Helical" evidence="1">
    <location>
        <begin position="85"/>
        <end position="101"/>
    </location>
</feature>
<keyword evidence="1" id="KW-0812">Transmembrane</keyword>
<gene>
    <name evidence="2" type="ORF">ACFQ2O_21030</name>
</gene>
<organism evidence="2 3">
    <name type="scientific">Pontibacter rugosus</name>
    <dbReference type="NCBI Taxonomy" id="1745966"/>
    <lineage>
        <taxon>Bacteria</taxon>
        <taxon>Pseudomonadati</taxon>
        <taxon>Bacteroidota</taxon>
        <taxon>Cytophagia</taxon>
        <taxon>Cytophagales</taxon>
        <taxon>Hymenobacteraceae</taxon>
        <taxon>Pontibacter</taxon>
    </lineage>
</organism>
<dbReference type="EMBL" id="JBHTLD010000353">
    <property type="protein sequence ID" value="MFD1188705.1"/>
    <property type="molecule type" value="Genomic_DNA"/>
</dbReference>
<accession>A0ABW3SYS0</accession>
<feature type="transmembrane region" description="Helical" evidence="1">
    <location>
        <begin position="328"/>
        <end position="355"/>
    </location>
</feature>
<name>A0ABW3SYS0_9BACT</name>
<evidence type="ECO:0000256" key="1">
    <source>
        <dbReference type="SAM" id="Phobius"/>
    </source>
</evidence>
<dbReference type="Pfam" id="PF12412">
    <property type="entry name" value="DUF3667"/>
    <property type="match status" value="1"/>
</dbReference>
<evidence type="ECO:0000313" key="3">
    <source>
        <dbReference type="Proteomes" id="UP001597094"/>
    </source>
</evidence>
<sequence length="357" mass="40920">MKKHYRSDKNCQNCGTIVEDKFCPNCGQENLELHENFVHLALHSVGHYFHFESKFFNSMVPLFTKPGYLTKEYFAGRRAAHLNPISMYIFISILFFFLFTANSNMGKKDIMEDKAAAEAAKGTEATRQDLTKLREAVEKKALNGEVSDKAAAFTYTILDNAEATLDTSKKAHNDAIIYTNPRGKKAALVEQYESEQQEHISEAAEENAVMHSLEAKAKEVADDDLRSQLFINKLLSHLPKVMFILLPLFALILKLVNYRSKTKYYVEHLIYSIHVHSFLFLFISVLILISWILPGASDWLQFIGVVVSLWYIYRSMRNIYGSTRWRTIYKFFVLFLSYGVLLMVSGLIVVVATLYTV</sequence>
<dbReference type="InterPro" id="IPR022134">
    <property type="entry name" value="DUF3667"/>
</dbReference>
<proteinExistence type="predicted"/>
<protein>
    <submittedName>
        <fullName evidence="2">DUF3667 domain-containing protein</fullName>
    </submittedName>
</protein>
<comment type="caution">
    <text evidence="2">The sequence shown here is derived from an EMBL/GenBank/DDBJ whole genome shotgun (WGS) entry which is preliminary data.</text>
</comment>
<keyword evidence="1" id="KW-1133">Transmembrane helix</keyword>
<keyword evidence="1" id="KW-0472">Membrane</keyword>
<reference evidence="3" key="1">
    <citation type="journal article" date="2019" name="Int. J. Syst. Evol. Microbiol.">
        <title>The Global Catalogue of Microorganisms (GCM) 10K type strain sequencing project: providing services to taxonomists for standard genome sequencing and annotation.</title>
        <authorList>
            <consortium name="The Broad Institute Genomics Platform"/>
            <consortium name="The Broad Institute Genome Sequencing Center for Infectious Disease"/>
            <person name="Wu L."/>
            <person name="Ma J."/>
        </authorList>
    </citation>
    <scope>NUCLEOTIDE SEQUENCE [LARGE SCALE GENOMIC DNA]</scope>
    <source>
        <strain evidence="3">JCM 31319</strain>
    </source>
</reference>